<dbReference type="Proteomes" id="UP001424741">
    <property type="component" value="Unassembled WGS sequence"/>
</dbReference>
<dbReference type="PANTHER" id="PTHR13170">
    <property type="entry name" value="O-GLCNACASE"/>
    <property type="match status" value="1"/>
</dbReference>
<evidence type="ECO:0000256" key="2">
    <source>
        <dbReference type="ARBA" id="ARBA00023295"/>
    </source>
</evidence>
<dbReference type="InterPro" id="IPR017853">
    <property type="entry name" value="GH"/>
</dbReference>
<sequence>MNKTRNCSLLIPLASAALCLSASAGDPAKDVYPKPQKVNHLGKAETTADMLSADAKKFPALASALQSRKIEPKGSFAITTTQGEAAKAILQKASVNDVPGAYVLEVSETGIKIAATDETGIFYATQTLAQMIEADGKLTHCLVADWPDMPFRGSIEGFYGKPWEHERRLSQIQFYGKYKMNAYIYGPKDDPYSGFNSHHWRDEYPAEQAKQITELVAAAKQSHVNFIWALHPGSSIRWDDKDGDGTPDDILVSIKKLEAMYDLGVRSFAVFFDDIGGEGAKAEMQAKMLNQINRDFIKKKKDVTPLLMCPTDYAGGHGSEYKKSLGAALDKDIDIMWTGPGICSDIPSRVVQEVSQHWQRKPFIWWNWPVNDYCRYNLLLGRTYGLDKANKGKLSGFASNPMDKPEASKIGLFSIADWAWNVDAFESENSWRASFPRLYPGLAKPMFLFAQHNSDQGPNGHGYRREESVDMKPVVDNALEKYRETKSLPQEEAEVLMKEFRDITAAAQEISNKLPESDPALWHEIEYWVKSFEQLGEAGQAAITLATGKAGNGEAHMKLFSAIATAKARQQEFSDAQKKRHFEETFPSDKKWAKGCKVATLVLTPFVDEIFKTEWDKAYKLLGGKSTTASAIYKAFSNAKGLDNIQAERSGKYVNLTRILEVVKLEPQQHIGLALPEGIFATYIHIKLDNEKAAEACNIEVSTDGSNWKPFNARKGKGEIQNPVNVNEKIRFFRLVNTSQEAAEFRINQLKFDIPEDAKENSLAATKDGDPATYFTVENEQTFTGPDKATKAFFITDAPKEAIKQDGNKLTISPAAGSKVHVFEIIWR</sequence>
<dbReference type="Gene3D" id="3.20.20.80">
    <property type="entry name" value="Glycosidases"/>
    <property type="match status" value="1"/>
</dbReference>
<dbReference type="SUPFAM" id="SSF51445">
    <property type="entry name" value="(Trans)glycosidases"/>
    <property type="match status" value="1"/>
</dbReference>
<keyword evidence="4" id="KW-0732">Signal</keyword>
<keyword evidence="1 3" id="KW-0378">Hydrolase</keyword>
<evidence type="ECO:0000259" key="5">
    <source>
        <dbReference type="PROSITE" id="PS52009"/>
    </source>
</evidence>
<proteinExistence type="inferred from homology"/>
<dbReference type="PROSITE" id="PS52009">
    <property type="entry name" value="GH84"/>
    <property type="match status" value="1"/>
</dbReference>
<dbReference type="SUPFAM" id="SSF140657">
    <property type="entry name" value="Hyaluronidase post-catalytic domain-like"/>
    <property type="match status" value="1"/>
</dbReference>
<evidence type="ECO:0000313" key="6">
    <source>
        <dbReference type="EMBL" id="GAA5496056.1"/>
    </source>
</evidence>
<comment type="caution">
    <text evidence="6">The sequence shown here is derived from an EMBL/GenBank/DDBJ whole genome shotgun (WGS) entry which is preliminary data.</text>
</comment>
<protein>
    <submittedName>
        <fullName evidence="6">O-GlcNAcase BT_4395</fullName>
    </submittedName>
</protein>
<comment type="similarity">
    <text evidence="3">Belongs to the glycosyl hydrolase 84 family.</text>
</comment>
<dbReference type="Pfam" id="PF21809">
    <property type="entry name" value="Glyco_hydro_84_hel"/>
    <property type="match status" value="1"/>
</dbReference>
<feature type="chain" id="PRO_5047167249" evidence="4">
    <location>
        <begin position="25"/>
        <end position="828"/>
    </location>
</feature>
<dbReference type="InterPro" id="IPR015882">
    <property type="entry name" value="HEX_bac_N"/>
</dbReference>
<evidence type="ECO:0000256" key="1">
    <source>
        <dbReference type="ARBA" id="ARBA00022801"/>
    </source>
</evidence>
<dbReference type="Pfam" id="PF07555">
    <property type="entry name" value="NAGidase"/>
    <property type="match status" value="1"/>
</dbReference>
<dbReference type="Pfam" id="PF02838">
    <property type="entry name" value="Glyco_hydro_20b"/>
    <property type="match status" value="1"/>
</dbReference>
<feature type="signal peptide" evidence="4">
    <location>
        <begin position="1"/>
        <end position="24"/>
    </location>
</feature>
<reference evidence="6 7" key="1">
    <citation type="submission" date="2024-02" db="EMBL/GenBank/DDBJ databases">
        <title>Rubritalea halochordaticola NBRC 107102.</title>
        <authorList>
            <person name="Ichikawa N."/>
            <person name="Katano-Makiyama Y."/>
            <person name="Hidaka K."/>
        </authorList>
    </citation>
    <scope>NUCLEOTIDE SEQUENCE [LARGE SCALE GENOMIC DNA]</scope>
    <source>
        <strain evidence="6 7">NBRC 107102</strain>
    </source>
</reference>
<dbReference type="InterPro" id="IPR013780">
    <property type="entry name" value="Glyco_hydro_b"/>
</dbReference>
<dbReference type="SUPFAM" id="SSF55545">
    <property type="entry name" value="beta-N-acetylhexosaminidase-like domain"/>
    <property type="match status" value="1"/>
</dbReference>
<evidence type="ECO:0000256" key="4">
    <source>
        <dbReference type="SAM" id="SignalP"/>
    </source>
</evidence>
<dbReference type="PANTHER" id="PTHR13170:SF16">
    <property type="entry name" value="PROTEIN O-GLCNACASE"/>
    <property type="match status" value="1"/>
</dbReference>
<evidence type="ECO:0000313" key="7">
    <source>
        <dbReference type="Proteomes" id="UP001424741"/>
    </source>
</evidence>
<organism evidence="6 7">
    <name type="scientific">Rubritalea halochordaticola</name>
    <dbReference type="NCBI Taxonomy" id="714537"/>
    <lineage>
        <taxon>Bacteria</taxon>
        <taxon>Pseudomonadati</taxon>
        <taxon>Verrucomicrobiota</taxon>
        <taxon>Verrucomicrobiia</taxon>
        <taxon>Verrucomicrobiales</taxon>
        <taxon>Rubritaleaceae</taxon>
        <taxon>Rubritalea</taxon>
    </lineage>
</organism>
<dbReference type="InterPro" id="IPR051822">
    <property type="entry name" value="Glycosyl_Hydrolase_84"/>
</dbReference>
<dbReference type="InterPro" id="IPR011496">
    <property type="entry name" value="O-GlcNAcase_cat"/>
</dbReference>
<name>A0ABP9V4N9_9BACT</name>
<feature type="active site" description="Proton donor" evidence="3">
    <location>
        <position position="274"/>
    </location>
</feature>
<evidence type="ECO:0000256" key="3">
    <source>
        <dbReference type="PROSITE-ProRule" id="PRU01353"/>
    </source>
</evidence>
<gene>
    <name evidence="6" type="ORF">Rhal01_02237</name>
</gene>
<keyword evidence="2 3" id="KW-0326">Glycosidase</keyword>
<dbReference type="InterPro" id="IPR049478">
    <property type="entry name" value="BT_4395-like_hel"/>
</dbReference>
<dbReference type="RefSeq" id="WP_346188785.1">
    <property type="nucleotide sequence ID" value="NZ_BAABRL010000006.1"/>
</dbReference>
<keyword evidence="7" id="KW-1185">Reference proteome</keyword>
<dbReference type="EMBL" id="BAABRL010000006">
    <property type="protein sequence ID" value="GAA5496056.1"/>
    <property type="molecule type" value="Genomic_DNA"/>
</dbReference>
<accession>A0ABP9V4N9</accession>
<dbReference type="InterPro" id="IPR029018">
    <property type="entry name" value="Hex-like_dom2"/>
</dbReference>
<dbReference type="Gene3D" id="3.30.379.10">
    <property type="entry name" value="Chitobiase/beta-hexosaminidase domain 2-like"/>
    <property type="match status" value="1"/>
</dbReference>
<feature type="domain" description="GH84" evidence="5">
    <location>
        <begin position="150"/>
        <end position="423"/>
    </location>
</feature>
<dbReference type="Gene3D" id="1.20.58.460">
    <property type="entry name" value="Hyaluronidase post-catalytic domain-like"/>
    <property type="match status" value="1"/>
</dbReference>
<dbReference type="Gene3D" id="2.60.40.1180">
    <property type="entry name" value="Golgi alpha-mannosidase II"/>
    <property type="match status" value="1"/>
</dbReference>